<dbReference type="Gene3D" id="1.10.150.130">
    <property type="match status" value="1"/>
</dbReference>
<dbReference type="Pfam" id="PF00589">
    <property type="entry name" value="Phage_integrase"/>
    <property type="match status" value="1"/>
</dbReference>
<keyword evidence="2" id="KW-0229">DNA integration</keyword>
<comment type="similarity">
    <text evidence="1">Belongs to the 'phage' integrase family.</text>
</comment>
<evidence type="ECO:0000313" key="8">
    <source>
        <dbReference type="EMBL" id="RKQ17199.1"/>
    </source>
</evidence>
<dbReference type="OrthoDB" id="283809at2"/>
<keyword evidence="4" id="KW-0233">DNA recombination</keyword>
<name>A0A494Z3U6_9BACI</name>
<dbReference type="InterPro" id="IPR004107">
    <property type="entry name" value="Integrase_SAM-like_N"/>
</dbReference>
<dbReference type="InterPro" id="IPR050090">
    <property type="entry name" value="Tyrosine_recombinase_XerCD"/>
</dbReference>
<gene>
    <name evidence="8" type="ORF">D8M05_05760</name>
</gene>
<dbReference type="Proteomes" id="UP000281813">
    <property type="component" value="Unassembled WGS sequence"/>
</dbReference>
<dbReference type="CDD" id="cd01195">
    <property type="entry name" value="INT_C_like_5"/>
    <property type="match status" value="1"/>
</dbReference>
<dbReference type="PROSITE" id="PS51900">
    <property type="entry name" value="CB"/>
    <property type="match status" value="1"/>
</dbReference>
<reference evidence="8 9" key="1">
    <citation type="journal article" date="2015" name="Antonie Van Leeuwenhoek">
        <title>Oceanobacillus bengalensis sp. nov., a bacterium isolated from seawater of the Bay of Bengal.</title>
        <authorList>
            <person name="Yongchang O."/>
            <person name="Xiang W."/>
            <person name="Wang G."/>
        </authorList>
    </citation>
    <scope>NUCLEOTIDE SEQUENCE [LARGE SCALE GENOMIC DNA]</scope>
    <source>
        <strain evidence="8 9">MCCC 1K00260</strain>
    </source>
</reference>
<dbReference type="GO" id="GO:0003677">
    <property type="term" value="F:DNA binding"/>
    <property type="evidence" value="ECO:0007669"/>
    <property type="project" value="UniProtKB-UniRule"/>
</dbReference>
<evidence type="ECO:0000256" key="5">
    <source>
        <dbReference type="PROSITE-ProRule" id="PRU01248"/>
    </source>
</evidence>
<dbReference type="PANTHER" id="PTHR30349">
    <property type="entry name" value="PHAGE INTEGRASE-RELATED"/>
    <property type="match status" value="1"/>
</dbReference>
<keyword evidence="9" id="KW-1185">Reference proteome</keyword>
<keyword evidence="3 5" id="KW-0238">DNA-binding</keyword>
<dbReference type="PANTHER" id="PTHR30349:SF64">
    <property type="entry name" value="PROPHAGE INTEGRASE INTD-RELATED"/>
    <property type="match status" value="1"/>
</dbReference>
<dbReference type="SUPFAM" id="SSF56349">
    <property type="entry name" value="DNA breaking-rejoining enzymes"/>
    <property type="match status" value="1"/>
</dbReference>
<dbReference type="Gene3D" id="1.10.443.10">
    <property type="entry name" value="Intergrase catalytic core"/>
    <property type="match status" value="1"/>
</dbReference>
<dbReference type="EMBL" id="RBZO01000006">
    <property type="protein sequence ID" value="RKQ17199.1"/>
    <property type="molecule type" value="Genomic_DNA"/>
</dbReference>
<evidence type="ECO:0000256" key="2">
    <source>
        <dbReference type="ARBA" id="ARBA00022908"/>
    </source>
</evidence>
<dbReference type="AlphaFoldDB" id="A0A494Z3U6"/>
<comment type="caution">
    <text evidence="8">The sequence shown here is derived from an EMBL/GenBank/DDBJ whole genome shotgun (WGS) entry which is preliminary data.</text>
</comment>
<dbReference type="Pfam" id="PF02899">
    <property type="entry name" value="Phage_int_SAM_1"/>
    <property type="match status" value="1"/>
</dbReference>
<evidence type="ECO:0000256" key="4">
    <source>
        <dbReference type="ARBA" id="ARBA00023172"/>
    </source>
</evidence>
<dbReference type="GO" id="GO:0006310">
    <property type="term" value="P:DNA recombination"/>
    <property type="evidence" value="ECO:0007669"/>
    <property type="project" value="UniProtKB-KW"/>
</dbReference>
<proteinExistence type="inferred from homology"/>
<dbReference type="PROSITE" id="PS51898">
    <property type="entry name" value="TYR_RECOMBINASE"/>
    <property type="match status" value="1"/>
</dbReference>
<dbReference type="GO" id="GO:0015074">
    <property type="term" value="P:DNA integration"/>
    <property type="evidence" value="ECO:0007669"/>
    <property type="project" value="UniProtKB-KW"/>
</dbReference>
<protein>
    <submittedName>
        <fullName evidence="8">Integrase</fullName>
    </submittedName>
</protein>
<feature type="domain" description="Tyr recombinase" evidence="6">
    <location>
        <begin position="123"/>
        <end position="312"/>
    </location>
</feature>
<evidence type="ECO:0000259" key="6">
    <source>
        <dbReference type="PROSITE" id="PS51898"/>
    </source>
</evidence>
<evidence type="ECO:0000313" key="9">
    <source>
        <dbReference type="Proteomes" id="UP000281813"/>
    </source>
</evidence>
<evidence type="ECO:0000256" key="3">
    <source>
        <dbReference type="ARBA" id="ARBA00023125"/>
    </source>
</evidence>
<dbReference type="InterPro" id="IPR011010">
    <property type="entry name" value="DNA_brk_join_enz"/>
</dbReference>
<dbReference type="InterPro" id="IPR044068">
    <property type="entry name" value="CB"/>
</dbReference>
<sequence length="318" mass="36509">MIESVHQVSTHRTPDLISLLLNDKRSDNTKRAYRYDINRFFTYMTGEEATSANVQEFLSLPKSKALEAVLIYKNFLITNEKQAESTINRRISAVRSLVRLAKMLGYCDYDLQEVKFERIQTYRDTTGIGLEQFKKMLKVPNRKTLKGKRDLSILLLLFETALRRGELTKIKLEDYQQESKNIWVLGKGRGTQKESITISTQVIGVINDYLSERRKKGKLTTADPLFATTDRRTFGSAMSGEAIRRIVRDCAYHAGIEKSMSPHKIRHSSITIALDKTNGDVRSVQKLSRHKKIDTLLIYDDNRKNQQGEITELLSSLI</sequence>
<dbReference type="SUPFAM" id="SSF47823">
    <property type="entry name" value="lambda integrase-like, N-terminal domain"/>
    <property type="match status" value="1"/>
</dbReference>
<organism evidence="8 9">
    <name type="scientific">Oceanobacillus bengalensis</name>
    <dbReference type="NCBI Taxonomy" id="1435466"/>
    <lineage>
        <taxon>Bacteria</taxon>
        <taxon>Bacillati</taxon>
        <taxon>Bacillota</taxon>
        <taxon>Bacilli</taxon>
        <taxon>Bacillales</taxon>
        <taxon>Bacillaceae</taxon>
        <taxon>Oceanobacillus</taxon>
    </lineage>
</organism>
<evidence type="ECO:0000256" key="1">
    <source>
        <dbReference type="ARBA" id="ARBA00008857"/>
    </source>
</evidence>
<evidence type="ECO:0000259" key="7">
    <source>
        <dbReference type="PROSITE" id="PS51900"/>
    </source>
</evidence>
<accession>A0A494Z3U6</accession>
<dbReference type="InterPro" id="IPR010998">
    <property type="entry name" value="Integrase_recombinase_N"/>
</dbReference>
<dbReference type="InterPro" id="IPR002104">
    <property type="entry name" value="Integrase_catalytic"/>
</dbReference>
<feature type="domain" description="Core-binding (CB)" evidence="7">
    <location>
        <begin position="1"/>
        <end position="102"/>
    </location>
</feature>
<dbReference type="InterPro" id="IPR013762">
    <property type="entry name" value="Integrase-like_cat_sf"/>
</dbReference>